<dbReference type="EMBL" id="LGYO01000010">
    <property type="protein sequence ID" value="KNZ42690.1"/>
    <property type="molecule type" value="Genomic_DNA"/>
</dbReference>
<proteinExistence type="predicted"/>
<sequence length="89" mass="9845">MVKQEIITLLKEKIKTAKYNNEGVAIISISEVGDGADMADVLEDLKADCTLDFDLDLDKMTLKIHNVDDDIEGFVAKHPSPQPCDKILT</sequence>
<reference evidence="2" key="1">
    <citation type="submission" date="2015-07" db="EMBL/GenBank/DDBJ databases">
        <title>Draft genome sequence of Acetobacterium bakii DSM 8293, a potential psychrophilic chemical producer through syngas fermentation.</title>
        <authorList>
            <person name="Song Y."/>
            <person name="Hwang S."/>
            <person name="Cho B.-K."/>
        </authorList>
    </citation>
    <scope>NUCLEOTIDE SEQUENCE [LARGE SCALE GENOMIC DNA]</scope>
    <source>
        <strain evidence="2">DSM 8239</strain>
    </source>
</reference>
<protein>
    <submittedName>
        <fullName evidence="1">Uncharacterized protein</fullName>
    </submittedName>
</protein>
<keyword evidence="2" id="KW-1185">Reference proteome</keyword>
<evidence type="ECO:0000313" key="2">
    <source>
        <dbReference type="Proteomes" id="UP000036873"/>
    </source>
</evidence>
<dbReference type="OrthoDB" id="1779796at2"/>
<evidence type="ECO:0000313" key="1">
    <source>
        <dbReference type="EMBL" id="KNZ42690.1"/>
    </source>
</evidence>
<organism evidence="1 2">
    <name type="scientific">Acetobacterium bakii</name>
    <dbReference type="NCBI Taxonomy" id="52689"/>
    <lineage>
        <taxon>Bacteria</taxon>
        <taxon>Bacillati</taxon>
        <taxon>Bacillota</taxon>
        <taxon>Clostridia</taxon>
        <taxon>Eubacteriales</taxon>
        <taxon>Eubacteriaceae</taxon>
        <taxon>Acetobacterium</taxon>
    </lineage>
</organism>
<name>A0A0L6U4F0_9FIRM</name>
<dbReference type="AlphaFoldDB" id="A0A0L6U4F0"/>
<comment type="caution">
    <text evidence="1">The sequence shown here is derived from an EMBL/GenBank/DDBJ whole genome shotgun (WGS) entry which is preliminary data.</text>
</comment>
<dbReference type="Proteomes" id="UP000036873">
    <property type="component" value="Unassembled WGS sequence"/>
</dbReference>
<dbReference type="RefSeq" id="WP_050739264.1">
    <property type="nucleotide sequence ID" value="NZ_LGYO01000010.1"/>
</dbReference>
<accession>A0A0L6U4F0</accession>
<gene>
    <name evidence="1" type="ORF">AKG39_04965</name>
</gene>